<dbReference type="Proteomes" id="UP000295277">
    <property type="component" value="Unassembled WGS sequence"/>
</dbReference>
<protein>
    <submittedName>
        <fullName evidence="2">AlpA family transcriptional regulator</fullName>
    </submittedName>
</protein>
<dbReference type="EMBL" id="SLVM01000026">
    <property type="protein sequence ID" value="TCM78329.1"/>
    <property type="molecule type" value="Genomic_DNA"/>
</dbReference>
<dbReference type="Pfam" id="PF12728">
    <property type="entry name" value="HTH_17"/>
    <property type="match status" value="1"/>
</dbReference>
<dbReference type="OrthoDB" id="9806994at2"/>
<proteinExistence type="predicted"/>
<dbReference type="InterPro" id="IPR041657">
    <property type="entry name" value="HTH_17"/>
</dbReference>
<comment type="caution">
    <text evidence="2">The sequence shown here is derived from an EMBL/GenBank/DDBJ whole genome shotgun (WGS) entry which is preliminary data.</text>
</comment>
<dbReference type="Gene3D" id="1.10.10.10">
    <property type="entry name" value="Winged helix-like DNA-binding domain superfamily/Winged helix DNA-binding domain"/>
    <property type="match status" value="1"/>
</dbReference>
<keyword evidence="3" id="KW-1185">Reference proteome</keyword>
<dbReference type="RefSeq" id="WP_132696287.1">
    <property type="nucleotide sequence ID" value="NZ_SLVM01000026.1"/>
</dbReference>
<dbReference type="AlphaFoldDB" id="A0A4R1YLM3"/>
<sequence>MPAEPIFVDTQEAARRLGLSLSTLEKYRFYRAADAPPYVRIGRAVRYRVSDLEAWAAAREAEQ</sequence>
<organism evidence="2 3">
    <name type="scientific">Rhodovulum steppense</name>
    <dbReference type="NCBI Taxonomy" id="540251"/>
    <lineage>
        <taxon>Bacteria</taxon>
        <taxon>Pseudomonadati</taxon>
        <taxon>Pseudomonadota</taxon>
        <taxon>Alphaproteobacteria</taxon>
        <taxon>Rhodobacterales</taxon>
        <taxon>Paracoccaceae</taxon>
        <taxon>Rhodovulum</taxon>
    </lineage>
</organism>
<feature type="domain" description="Helix-turn-helix" evidence="1">
    <location>
        <begin position="8"/>
        <end position="59"/>
    </location>
</feature>
<evidence type="ECO:0000313" key="3">
    <source>
        <dbReference type="Proteomes" id="UP000295277"/>
    </source>
</evidence>
<dbReference type="InterPro" id="IPR036388">
    <property type="entry name" value="WH-like_DNA-bd_sf"/>
</dbReference>
<evidence type="ECO:0000259" key="1">
    <source>
        <dbReference type="Pfam" id="PF12728"/>
    </source>
</evidence>
<dbReference type="SUPFAM" id="SSF46955">
    <property type="entry name" value="Putative DNA-binding domain"/>
    <property type="match status" value="1"/>
</dbReference>
<dbReference type="InterPro" id="IPR009061">
    <property type="entry name" value="DNA-bd_dom_put_sf"/>
</dbReference>
<accession>A0A4R1YLM3</accession>
<evidence type="ECO:0000313" key="2">
    <source>
        <dbReference type="EMBL" id="TCM78329.1"/>
    </source>
</evidence>
<name>A0A4R1YLM3_9RHOB</name>
<gene>
    <name evidence="2" type="ORF">EV216_1264</name>
</gene>
<reference evidence="2 3" key="1">
    <citation type="submission" date="2019-03" db="EMBL/GenBank/DDBJ databases">
        <title>Genomic Encyclopedia of Type Strains, Phase IV (KMG-IV): sequencing the most valuable type-strain genomes for metagenomic binning, comparative biology and taxonomic classification.</title>
        <authorList>
            <person name="Goeker M."/>
        </authorList>
    </citation>
    <scope>NUCLEOTIDE SEQUENCE [LARGE SCALE GENOMIC DNA]</scope>
    <source>
        <strain evidence="2 3">DSM 21153</strain>
    </source>
</reference>